<dbReference type="AlphaFoldDB" id="A0A8S3SQD9"/>
<keyword evidence="10" id="KW-1185">Reference proteome</keyword>
<dbReference type="InterPro" id="IPR024931">
    <property type="entry name" value="Importin_alpha"/>
</dbReference>
<evidence type="ECO:0000313" key="9">
    <source>
        <dbReference type="EMBL" id="CAG2222340.1"/>
    </source>
</evidence>
<dbReference type="InterPro" id="IPR016024">
    <property type="entry name" value="ARM-type_fold"/>
</dbReference>
<dbReference type="PROSITE" id="PS50176">
    <property type="entry name" value="ARM_REPEAT"/>
    <property type="match status" value="2"/>
</dbReference>
<proteinExistence type="inferred from homology"/>
<sequence length="536" mass="59728">MPVDMSADGTSPANHRIKSYKNKALDSQELRRRREEEGIQLRKQKRDEQVFKRRNVSMPAGAEDFGGELQDNVTSSTTPVVGISEEMIQALYSDNITEQEAATQRFRKLLSREPNPPIDEVITTGIIPRFVEFLQKDQNCTLQFEAAWALTNIASGTSMQTRVVIEAGAVPIFIRLLNSEIEDVQEQAVWALGNIAGDNAECRDYVLGEGILVPLLQVLSKNTSLSMTRNAVWCLSNLCRGKNPPPDFLKVSPALPVLARLLFHTDKDVLADTCWALSYLSDGPNEKIQAVIDAGVCRRLVELLMYYQQTVVSAALRVVGNIVTGDDYQTQIVLNCSALPCLLHLLSSTKESIRKEACWTISNITAGNRSQIQAVIDANIFPVLIDILGKADFKTRKEAAWAITNATSGGSPEQIRFLVEQACIAPLCDLLTVMDAKIVHVALNGLENILRLGEQDAKQNNGTNPYAVMIEECFGLDRIEFLQSHKNREIYQKAFDMIEKYFGTEEEDKAVAPQVDENMQQYQFNTNNAQMGGFEF</sequence>
<reference evidence="9" key="1">
    <citation type="submission" date="2021-03" db="EMBL/GenBank/DDBJ databases">
        <authorList>
            <person name="Bekaert M."/>
        </authorList>
    </citation>
    <scope>NUCLEOTIDE SEQUENCE</scope>
</reference>
<evidence type="ECO:0000259" key="8">
    <source>
        <dbReference type="PROSITE" id="PS51214"/>
    </source>
</evidence>
<gene>
    <name evidence="9" type="ORF">MEDL_35633</name>
</gene>
<dbReference type="OrthoDB" id="29145at2759"/>
<feature type="compositionally biased region" description="Basic and acidic residues" evidence="7">
    <location>
        <begin position="23"/>
        <end position="39"/>
    </location>
</feature>
<feature type="region of interest" description="Disordered" evidence="7">
    <location>
        <begin position="1"/>
        <end position="39"/>
    </location>
</feature>
<dbReference type="GO" id="GO:0061608">
    <property type="term" value="F:nuclear import signal receptor activity"/>
    <property type="evidence" value="ECO:0007669"/>
    <property type="project" value="InterPro"/>
</dbReference>
<accession>A0A8S3SQD9</accession>
<comment type="similarity">
    <text evidence="1 5">Belongs to the importin alpha family.</text>
</comment>
<dbReference type="PIRSF" id="PIRSF005673">
    <property type="entry name" value="Importin_alpha"/>
    <property type="match status" value="1"/>
</dbReference>
<dbReference type="Gene3D" id="1.25.10.10">
    <property type="entry name" value="Leucine-rich Repeat Variant"/>
    <property type="match status" value="1"/>
</dbReference>
<dbReference type="InterPro" id="IPR002652">
    <property type="entry name" value="Importin-a_IBB"/>
</dbReference>
<dbReference type="InterPro" id="IPR036975">
    <property type="entry name" value="Importin-a_IBB_sf"/>
</dbReference>
<protein>
    <recommendedName>
        <fullName evidence="5">Importin subunit alpha</fullName>
    </recommendedName>
</protein>
<dbReference type="PROSITE" id="PS51214">
    <property type="entry name" value="IBB"/>
    <property type="match status" value="1"/>
</dbReference>
<evidence type="ECO:0000256" key="2">
    <source>
        <dbReference type="ARBA" id="ARBA00022448"/>
    </source>
</evidence>
<evidence type="ECO:0000256" key="1">
    <source>
        <dbReference type="ARBA" id="ARBA00010394"/>
    </source>
</evidence>
<name>A0A8S3SQD9_MYTED</name>
<feature type="domain" description="IBB" evidence="8">
    <location>
        <begin position="1"/>
        <end position="63"/>
    </location>
</feature>
<evidence type="ECO:0000256" key="4">
    <source>
        <dbReference type="ARBA" id="ARBA00022927"/>
    </source>
</evidence>
<dbReference type="Pfam" id="PF01749">
    <property type="entry name" value="IBB"/>
    <property type="match status" value="1"/>
</dbReference>
<dbReference type="FunFam" id="1.25.10.10:FF:000013">
    <property type="entry name" value="Importin subunit alpha"/>
    <property type="match status" value="1"/>
</dbReference>
<evidence type="ECO:0000313" key="10">
    <source>
        <dbReference type="Proteomes" id="UP000683360"/>
    </source>
</evidence>
<dbReference type="Proteomes" id="UP000683360">
    <property type="component" value="Unassembled WGS sequence"/>
</dbReference>
<evidence type="ECO:0000256" key="7">
    <source>
        <dbReference type="SAM" id="MobiDB-lite"/>
    </source>
</evidence>
<dbReference type="Gene3D" id="1.20.5.690">
    <property type="entry name" value="Importin-alpha, importin-beta-binding domain"/>
    <property type="match status" value="1"/>
</dbReference>
<evidence type="ECO:0000256" key="5">
    <source>
        <dbReference type="PIRNR" id="PIRNR005673"/>
    </source>
</evidence>
<dbReference type="InterPro" id="IPR011989">
    <property type="entry name" value="ARM-like"/>
</dbReference>
<dbReference type="GO" id="GO:0005737">
    <property type="term" value="C:cytoplasm"/>
    <property type="evidence" value="ECO:0007669"/>
    <property type="project" value="InterPro"/>
</dbReference>
<dbReference type="EMBL" id="CAJPWZ010001742">
    <property type="protein sequence ID" value="CAG2222340.1"/>
    <property type="molecule type" value="Genomic_DNA"/>
</dbReference>
<dbReference type="Pfam" id="PF00514">
    <property type="entry name" value="Arm"/>
    <property type="match status" value="8"/>
</dbReference>
<feature type="repeat" description="ARM" evidence="6">
    <location>
        <begin position="168"/>
        <end position="210"/>
    </location>
</feature>
<keyword evidence="2 5" id="KW-0813">Transport</keyword>
<dbReference type="InterPro" id="IPR000225">
    <property type="entry name" value="Armadillo"/>
</dbReference>
<organism evidence="9 10">
    <name type="scientific">Mytilus edulis</name>
    <name type="common">Blue mussel</name>
    <dbReference type="NCBI Taxonomy" id="6550"/>
    <lineage>
        <taxon>Eukaryota</taxon>
        <taxon>Metazoa</taxon>
        <taxon>Spiralia</taxon>
        <taxon>Lophotrochozoa</taxon>
        <taxon>Mollusca</taxon>
        <taxon>Bivalvia</taxon>
        <taxon>Autobranchia</taxon>
        <taxon>Pteriomorphia</taxon>
        <taxon>Mytilida</taxon>
        <taxon>Mytiloidea</taxon>
        <taxon>Mytilidae</taxon>
        <taxon>Mytilinae</taxon>
        <taxon>Mytilus</taxon>
    </lineage>
</organism>
<dbReference type="PANTHER" id="PTHR23316">
    <property type="entry name" value="IMPORTIN ALPHA"/>
    <property type="match status" value="1"/>
</dbReference>
<dbReference type="GO" id="GO:0006606">
    <property type="term" value="P:protein import into nucleus"/>
    <property type="evidence" value="ECO:0007669"/>
    <property type="project" value="InterPro"/>
</dbReference>
<keyword evidence="4 5" id="KW-0653">Protein transport</keyword>
<dbReference type="InterPro" id="IPR032413">
    <property type="entry name" value="Arm_3"/>
</dbReference>
<evidence type="ECO:0000256" key="6">
    <source>
        <dbReference type="PROSITE-ProRule" id="PRU00259"/>
    </source>
</evidence>
<feature type="repeat" description="ARM" evidence="6">
    <location>
        <begin position="125"/>
        <end position="168"/>
    </location>
</feature>
<dbReference type="Pfam" id="PF16186">
    <property type="entry name" value="Arm_3"/>
    <property type="match status" value="1"/>
</dbReference>
<comment type="caution">
    <text evidence="9">The sequence shown here is derived from an EMBL/GenBank/DDBJ whole genome shotgun (WGS) entry which is preliminary data.</text>
</comment>
<keyword evidence="3" id="KW-0677">Repeat</keyword>
<dbReference type="FunFam" id="1.20.5.690:FF:000001">
    <property type="entry name" value="Importin subunit alpha"/>
    <property type="match status" value="1"/>
</dbReference>
<dbReference type="SMART" id="SM00185">
    <property type="entry name" value="ARM"/>
    <property type="match status" value="8"/>
</dbReference>
<dbReference type="SUPFAM" id="SSF48371">
    <property type="entry name" value="ARM repeat"/>
    <property type="match status" value="1"/>
</dbReference>
<evidence type="ECO:0000256" key="3">
    <source>
        <dbReference type="ARBA" id="ARBA00022737"/>
    </source>
</evidence>